<dbReference type="InterPro" id="IPR050171">
    <property type="entry name" value="MFS_Transporters"/>
</dbReference>
<keyword evidence="6 8" id="KW-0472">Membrane</keyword>
<dbReference type="GO" id="GO:0022857">
    <property type="term" value="F:transmembrane transporter activity"/>
    <property type="evidence" value="ECO:0007669"/>
    <property type="project" value="InterPro"/>
</dbReference>
<dbReference type="PROSITE" id="PS00216">
    <property type="entry name" value="SUGAR_TRANSPORT_1"/>
    <property type="match status" value="1"/>
</dbReference>
<protein>
    <submittedName>
        <fullName evidence="10">MFS family permease</fullName>
    </submittedName>
</protein>
<keyword evidence="11" id="KW-1185">Reference proteome</keyword>
<comment type="caution">
    <text evidence="10">The sequence shown here is derived from an EMBL/GenBank/DDBJ whole genome shotgun (WGS) entry which is preliminary data.</text>
</comment>
<feature type="transmembrane region" description="Helical" evidence="8">
    <location>
        <begin position="263"/>
        <end position="281"/>
    </location>
</feature>
<dbReference type="InterPro" id="IPR011701">
    <property type="entry name" value="MFS"/>
</dbReference>
<dbReference type="PANTHER" id="PTHR23517:SF13">
    <property type="entry name" value="MAJOR FACILITATOR SUPERFAMILY MFS_1"/>
    <property type="match status" value="1"/>
</dbReference>
<dbReference type="RefSeq" id="WP_184579342.1">
    <property type="nucleotide sequence ID" value="NZ_JACHJL010000027.1"/>
</dbReference>
<dbReference type="PROSITE" id="PS50850">
    <property type="entry name" value="MFS"/>
    <property type="match status" value="1"/>
</dbReference>
<keyword evidence="5 8" id="KW-1133">Transmembrane helix</keyword>
<evidence type="ECO:0000256" key="5">
    <source>
        <dbReference type="ARBA" id="ARBA00022989"/>
    </source>
</evidence>
<evidence type="ECO:0000256" key="8">
    <source>
        <dbReference type="SAM" id="Phobius"/>
    </source>
</evidence>
<evidence type="ECO:0000256" key="4">
    <source>
        <dbReference type="ARBA" id="ARBA00022692"/>
    </source>
</evidence>
<evidence type="ECO:0000256" key="1">
    <source>
        <dbReference type="ARBA" id="ARBA00004651"/>
    </source>
</evidence>
<feature type="transmembrane region" description="Helical" evidence="8">
    <location>
        <begin position="228"/>
        <end position="251"/>
    </location>
</feature>
<evidence type="ECO:0000313" key="11">
    <source>
        <dbReference type="Proteomes" id="UP000588098"/>
    </source>
</evidence>
<dbReference type="InterPro" id="IPR005829">
    <property type="entry name" value="Sugar_transporter_CS"/>
</dbReference>
<sequence>MVKNLWGAQGARGVGDTGGGHHRRPPWYLAAAVVFAVAMAGTTVPTPLYGLYQQEIGFSELVVTVVFAAYAVGVIVALLVAGDFSDVLGRRPVLLAGLGLSAASAVCFVVEGGLPLLFVGRVLSGFSAGLFSGAGTAVVLELAPQGRRARAGLAATAANMGGLGCGPLLAGALAQYAPWPLRLPFLVHLALVIAAFIVCWALPETVTPPTSRPRLRPQGMGVPPEARAVFVPSALAAFAAFALMGLFTAVAPSFASQTLGVRNLAVTGAVVFTVFAASVAGQTLMPRLGVRRALPTGCLTLVVGLVLVALSLLAHSLLLLVAGAVAGGLGQGMAFRGALTAVSDAAPPEHRGRTISGFFVVAYGGISLPVVGVGALTLPLGLRNAGLVFSLCVVVLAASVAGYLLHRPVPESE</sequence>
<feature type="domain" description="Major facilitator superfamily (MFS) profile" evidence="9">
    <location>
        <begin position="26"/>
        <end position="410"/>
    </location>
</feature>
<gene>
    <name evidence="10" type="ORF">FHS42_006852</name>
</gene>
<feature type="transmembrane region" description="Helical" evidence="8">
    <location>
        <begin position="185"/>
        <end position="207"/>
    </location>
</feature>
<evidence type="ECO:0000256" key="6">
    <source>
        <dbReference type="ARBA" id="ARBA00023136"/>
    </source>
</evidence>
<dbReference type="Pfam" id="PF07690">
    <property type="entry name" value="MFS_1"/>
    <property type="match status" value="1"/>
</dbReference>
<proteinExistence type="predicted"/>
<evidence type="ECO:0000256" key="3">
    <source>
        <dbReference type="ARBA" id="ARBA00022475"/>
    </source>
</evidence>
<feature type="transmembrane region" description="Helical" evidence="8">
    <location>
        <begin position="152"/>
        <end position="173"/>
    </location>
</feature>
<dbReference type="Proteomes" id="UP000588098">
    <property type="component" value="Unassembled WGS sequence"/>
</dbReference>
<feature type="transmembrane region" description="Helical" evidence="8">
    <location>
        <begin position="61"/>
        <end position="81"/>
    </location>
</feature>
<dbReference type="InterPro" id="IPR020846">
    <property type="entry name" value="MFS_dom"/>
</dbReference>
<dbReference type="Gene3D" id="1.20.1250.20">
    <property type="entry name" value="MFS general substrate transporter like domains"/>
    <property type="match status" value="1"/>
</dbReference>
<accession>A0A7W9QGM9</accession>
<feature type="transmembrane region" description="Helical" evidence="8">
    <location>
        <begin position="93"/>
        <end position="112"/>
    </location>
</feature>
<dbReference type="SUPFAM" id="SSF103473">
    <property type="entry name" value="MFS general substrate transporter"/>
    <property type="match status" value="1"/>
</dbReference>
<feature type="transmembrane region" description="Helical" evidence="8">
    <location>
        <begin position="118"/>
        <end position="140"/>
    </location>
</feature>
<reference evidence="10 11" key="1">
    <citation type="submission" date="2020-08" db="EMBL/GenBank/DDBJ databases">
        <title>Genomic Encyclopedia of Type Strains, Phase III (KMG-III): the genomes of soil and plant-associated and newly described type strains.</title>
        <authorList>
            <person name="Whitman W."/>
        </authorList>
    </citation>
    <scope>NUCLEOTIDE SEQUENCE [LARGE SCALE GENOMIC DNA]</scope>
    <source>
        <strain evidence="10 11">CECT 8305</strain>
    </source>
</reference>
<dbReference type="InterPro" id="IPR036259">
    <property type="entry name" value="MFS_trans_sf"/>
</dbReference>
<dbReference type="AlphaFoldDB" id="A0A7W9QGM9"/>
<evidence type="ECO:0000259" key="9">
    <source>
        <dbReference type="PROSITE" id="PS50850"/>
    </source>
</evidence>
<organism evidence="10 11">
    <name type="scientific">Streptomyces zagrosensis</name>
    <dbReference type="NCBI Taxonomy" id="1042984"/>
    <lineage>
        <taxon>Bacteria</taxon>
        <taxon>Bacillati</taxon>
        <taxon>Actinomycetota</taxon>
        <taxon>Actinomycetes</taxon>
        <taxon>Kitasatosporales</taxon>
        <taxon>Streptomycetaceae</taxon>
        <taxon>Streptomyces</taxon>
    </lineage>
</organism>
<keyword evidence="2" id="KW-0813">Transport</keyword>
<comment type="subcellular location">
    <subcellularLocation>
        <location evidence="1">Cell membrane</location>
        <topology evidence="1">Multi-pass membrane protein</topology>
    </subcellularLocation>
</comment>
<feature type="transmembrane region" description="Helical" evidence="8">
    <location>
        <begin position="27"/>
        <end position="49"/>
    </location>
</feature>
<evidence type="ECO:0000256" key="7">
    <source>
        <dbReference type="SAM" id="MobiDB-lite"/>
    </source>
</evidence>
<name>A0A7W9QGM9_9ACTN</name>
<feature type="transmembrane region" description="Helical" evidence="8">
    <location>
        <begin position="293"/>
        <end position="313"/>
    </location>
</feature>
<keyword evidence="4 8" id="KW-0812">Transmembrane</keyword>
<dbReference type="EMBL" id="JACHJL010000027">
    <property type="protein sequence ID" value="MBB5939756.1"/>
    <property type="molecule type" value="Genomic_DNA"/>
</dbReference>
<feature type="transmembrane region" description="Helical" evidence="8">
    <location>
        <begin position="384"/>
        <end position="405"/>
    </location>
</feature>
<evidence type="ECO:0000313" key="10">
    <source>
        <dbReference type="EMBL" id="MBB5939756.1"/>
    </source>
</evidence>
<dbReference type="GO" id="GO:0005886">
    <property type="term" value="C:plasma membrane"/>
    <property type="evidence" value="ECO:0007669"/>
    <property type="project" value="UniProtKB-SubCell"/>
</dbReference>
<dbReference type="PANTHER" id="PTHR23517">
    <property type="entry name" value="RESISTANCE PROTEIN MDTM, PUTATIVE-RELATED-RELATED"/>
    <property type="match status" value="1"/>
</dbReference>
<evidence type="ECO:0000256" key="2">
    <source>
        <dbReference type="ARBA" id="ARBA00022448"/>
    </source>
</evidence>
<feature type="transmembrane region" description="Helical" evidence="8">
    <location>
        <begin position="354"/>
        <end position="378"/>
    </location>
</feature>
<keyword evidence="3" id="KW-1003">Cell membrane</keyword>
<feature type="region of interest" description="Disordered" evidence="7">
    <location>
        <begin position="1"/>
        <end position="21"/>
    </location>
</feature>